<evidence type="ECO:0000313" key="3">
    <source>
        <dbReference type="EMBL" id="EEF88227.1"/>
    </source>
</evidence>
<proteinExistence type="predicted"/>
<dbReference type="InterPro" id="IPR001296">
    <property type="entry name" value="Glyco_trans_1"/>
</dbReference>
<dbReference type="SUPFAM" id="SSF53756">
    <property type="entry name" value="UDP-Glycosyltransferase/glycogen phosphorylase"/>
    <property type="match status" value="1"/>
</dbReference>
<dbReference type="HOGENOM" id="CLU_009583_8_0_10"/>
<dbReference type="GO" id="GO:0016758">
    <property type="term" value="F:hexosyltransferase activity"/>
    <property type="evidence" value="ECO:0007669"/>
    <property type="project" value="TreeGrafter"/>
</dbReference>
<dbReference type="PANTHER" id="PTHR45947">
    <property type="entry name" value="SULFOQUINOVOSYL TRANSFERASE SQD2"/>
    <property type="match status" value="1"/>
</dbReference>
<dbReference type="Pfam" id="PF00534">
    <property type="entry name" value="Glycos_transf_1"/>
    <property type="match status" value="1"/>
</dbReference>
<dbReference type="Gene3D" id="3.40.50.2000">
    <property type="entry name" value="Glycogen Phosphorylase B"/>
    <property type="match status" value="2"/>
</dbReference>
<comment type="caution">
    <text evidence="3">The sequence shown here is derived from an EMBL/GenBank/DDBJ whole genome shotgun (WGS) entry which is preliminary data.</text>
</comment>
<keyword evidence="3" id="KW-0808">Transferase</keyword>
<dbReference type="EC" id="2.4.-.-" evidence="3"/>
<gene>
    <name evidence="3" type="ORF">BACCELL_04175</name>
</gene>
<evidence type="ECO:0000259" key="1">
    <source>
        <dbReference type="Pfam" id="PF00534"/>
    </source>
</evidence>
<feature type="domain" description="Glycosyltransferase subfamily 4-like N-terminal" evidence="2">
    <location>
        <begin position="17"/>
        <end position="147"/>
    </location>
</feature>
<reference evidence="3 4" key="2">
    <citation type="submission" date="2009-01" db="EMBL/GenBank/DDBJ databases">
        <title>Draft genome sequence of Bacteroides cellulosilyticus (DSM 14838).</title>
        <authorList>
            <person name="Sudarsanam P."/>
            <person name="Ley R."/>
            <person name="Guruge J."/>
            <person name="Turnbaugh P.J."/>
            <person name="Mahowald M."/>
            <person name="Liep D."/>
            <person name="Gordon J."/>
        </authorList>
    </citation>
    <scope>NUCLEOTIDE SEQUENCE [LARGE SCALE GENOMIC DNA]</scope>
    <source>
        <strain evidence="3 4">DSM 14838</strain>
    </source>
</reference>
<evidence type="ECO:0000313" key="4">
    <source>
        <dbReference type="Proteomes" id="UP000003711"/>
    </source>
</evidence>
<keyword evidence="3" id="KW-0328">Glycosyltransferase</keyword>
<evidence type="ECO:0000259" key="2">
    <source>
        <dbReference type="Pfam" id="PF13477"/>
    </source>
</evidence>
<dbReference type="CDD" id="cd03808">
    <property type="entry name" value="GT4_CapM-like"/>
    <property type="match status" value="1"/>
</dbReference>
<accession>E2NIP2</accession>
<organism evidence="3 4">
    <name type="scientific">Bacteroides cellulosilyticus DSM 14838</name>
    <dbReference type="NCBI Taxonomy" id="537012"/>
    <lineage>
        <taxon>Bacteria</taxon>
        <taxon>Pseudomonadati</taxon>
        <taxon>Bacteroidota</taxon>
        <taxon>Bacteroidia</taxon>
        <taxon>Bacteroidales</taxon>
        <taxon>Bacteroidaceae</taxon>
        <taxon>Bacteroides</taxon>
    </lineage>
</organism>
<dbReference type="Pfam" id="PF13477">
    <property type="entry name" value="Glyco_trans_4_2"/>
    <property type="match status" value="1"/>
</dbReference>
<protein>
    <submittedName>
        <fullName evidence="3">Glycosyltransferase, group 1 family protein</fullName>
        <ecNumber evidence="3">2.4.-.-</ecNumber>
    </submittedName>
</protein>
<dbReference type="Proteomes" id="UP000003711">
    <property type="component" value="Unassembled WGS sequence"/>
</dbReference>
<dbReference type="RefSeq" id="WP_007213520.1">
    <property type="nucleotide sequence ID" value="NZ_EQ973492.1"/>
</dbReference>
<dbReference type="EMBL" id="ACCH01000317">
    <property type="protein sequence ID" value="EEF88227.1"/>
    <property type="molecule type" value="Genomic_DNA"/>
</dbReference>
<feature type="domain" description="Glycosyl transferase family 1" evidence="1">
    <location>
        <begin position="193"/>
        <end position="359"/>
    </location>
</feature>
<name>E2NIP2_9BACE</name>
<dbReference type="InterPro" id="IPR050194">
    <property type="entry name" value="Glycosyltransferase_grp1"/>
</dbReference>
<dbReference type="AlphaFoldDB" id="E2NIP2"/>
<reference evidence="3 4" key="1">
    <citation type="submission" date="2008-12" db="EMBL/GenBank/DDBJ databases">
        <authorList>
            <person name="Fulton L."/>
            <person name="Clifton S."/>
            <person name="Fulton B."/>
            <person name="Xu J."/>
            <person name="Minx P."/>
            <person name="Pepin K.H."/>
            <person name="Johnson M."/>
            <person name="Bhonagiri V."/>
            <person name="Nash W.E."/>
            <person name="Mardis E.R."/>
            <person name="Wilson R.K."/>
        </authorList>
    </citation>
    <scope>NUCLEOTIDE SEQUENCE [LARGE SCALE GENOMIC DNA]</scope>
    <source>
        <strain evidence="3 4">DSM 14838</strain>
    </source>
</reference>
<dbReference type="InterPro" id="IPR028098">
    <property type="entry name" value="Glyco_trans_4-like_N"/>
</dbReference>
<dbReference type="PANTHER" id="PTHR45947:SF3">
    <property type="entry name" value="SULFOQUINOVOSYL TRANSFERASE SQD2"/>
    <property type="match status" value="1"/>
</dbReference>
<sequence>MKNLLHVVNISFVLPYFIGKQFLYFHQNGYNEYVICSPSDELSEFAQEYQFRYKEVDILRKISIRKDIRAIVSIMKYINQNHIDIVTGHTPKGALLAMISAYIMQVPIRIYFRHGLVYETSKGLKRFLLISMDKLAAKLATKIVCVSPSVCKRSIEDKLNPASKQVLLSKGTCNGIDISRFDRQNIQSEAVQNLKDKLDLPEKCFVVGFIGRLVRDKGIIELVQAFTLLRQKYSDVRLLLVGMLEERDALPETIVEDIRKNPAIITTGYVQNSIIENYYALMNVFVLPSYREGFPTSVLEASSMGIPVITTKATGCIDSIIEEKTGVFVSHDPECLATAIGTLYGDKDLCLRYGKNGRKFVEDNFEQHIIWKEIEKLYIKSL</sequence>